<dbReference type="AlphaFoldDB" id="A0AAE7BXF1"/>
<dbReference type="InterPro" id="IPR006379">
    <property type="entry name" value="HAD-SF_hydro_IIB"/>
</dbReference>
<dbReference type="InterPro" id="IPR003337">
    <property type="entry name" value="Trehalose_PPase"/>
</dbReference>
<dbReference type="PANTHER" id="PTHR43768">
    <property type="entry name" value="TREHALOSE 6-PHOSPHATE PHOSPHATASE"/>
    <property type="match status" value="1"/>
</dbReference>
<evidence type="ECO:0000313" key="6">
    <source>
        <dbReference type="Proteomes" id="UP000503505"/>
    </source>
</evidence>
<reference evidence="5 6" key="1">
    <citation type="submission" date="2019-09" db="EMBL/GenBank/DDBJ databases">
        <title>Non-baumannii Acinetobacter spp. carrying blaNDM-1 isolated in China.</title>
        <authorList>
            <person name="Cui C."/>
            <person name="Chen C."/>
            <person name="Sun J."/>
            <person name="Liu Y."/>
        </authorList>
    </citation>
    <scope>NUCLEOTIDE SEQUENCE [LARGE SCALE GENOMIC DNA]</scope>
    <source>
        <strain evidence="5 6">HZE23-1</strain>
    </source>
</reference>
<dbReference type="Proteomes" id="UP000503505">
    <property type="component" value="Chromosome"/>
</dbReference>
<dbReference type="InterPro" id="IPR036412">
    <property type="entry name" value="HAD-like_sf"/>
</dbReference>
<dbReference type="Gene3D" id="3.40.50.1000">
    <property type="entry name" value="HAD superfamily/HAD-like"/>
    <property type="match status" value="1"/>
</dbReference>
<dbReference type="PANTHER" id="PTHR43768:SF3">
    <property type="entry name" value="TREHALOSE 6-PHOSPHATE PHOSPHATASE"/>
    <property type="match status" value="1"/>
</dbReference>
<comment type="cofactor">
    <cofactor evidence="4">
        <name>Mg(2+)</name>
        <dbReference type="ChEBI" id="CHEBI:18420"/>
    </cofactor>
</comment>
<keyword evidence="4" id="KW-0479">Metal-binding</keyword>
<dbReference type="InterPro" id="IPR023214">
    <property type="entry name" value="HAD_sf"/>
</dbReference>
<dbReference type="GO" id="GO:0004805">
    <property type="term" value="F:trehalose-phosphatase activity"/>
    <property type="evidence" value="ECO:0007669"/>
    <property type="project" value="UniProtKB-EC"/>
</dbReference>
<dbReference type="NCBIfam" id="TIGR00685">
    <property type="entry name" value="T6PP"/>
    <property type="match status" value="1"/>
</dbReference>
<dbReference type="EMBL" id="CP044463">
    <property type="protein sequence ID" value="QIC67243.1"/>
    <property type="molecule type" value="Genomic_DNA"/>
</dbReference>
<dbReference type="InterPro" id="IPR044651">
    <property type="entry name" value="OTSB-like"/>
</dbReference>
<dbReference type="SUPFAM" id="SSF56784">
    <property type="entry name" value="HAD-like"/>
    <property type="match status" value="1"/>
</dbReference>
<dbReference type="GO" id="GO:0000287">
    <property type="term" value="F:magnesium ion binding"/>
    <property type="evidence" value="ECO:0007669"/>
    <property type="project" value="UniProtKB-ARBA"/>
</dbReference>
<comment type="catalytic activity">
    <reaction evidence="4">
        <text>alpha,alpha-trehalose 6-phosphate + H2O = alpha,alpha-trehalose + phosphate</text>
        <dbReference type="Rhea" id="RHEA:23420"/>
        <dbReference type="ChEBI" id="CHEBI:15377"/>
        <dbReference type="ChEBI" id="CHEBI:16551"/>
        <dbReference type="ChEBI" id="CHEBI:43474"/>
        <dbReference type="ChEBI" id="CHEBI:58429"/>
        <dbReference type="EC" id="3.1.3.12"/>
    </reaction>
</comment>
<gene>
    <name evidence="5" type="primary">otsB</name>
    <name evidence="5" type="ORF">FSC10_07600</name>
</gene>
<comment type="pathway">
    <text evidence="1 4">Glycan biosynthesis; trehalose biosynthesis.</text>
</comment>
<dbReference type="EC" id="3.1.3.12" evidence="4"/>
<dbReference type="GO" id="GO:0005992">
    <property type="term" value="P:trehalose biosynthetic process"/>
    <property type="evidence" value="ECO:0007669"/>
    <property type="project" value="InterPro"/>
</dbReference>
<keyword evidence="3 4" id="KW-0378">Hydrolase</keyword>
<dbReference type="Pfam" id="PF02358">
    <property type="entry name" value="Trehalose_PPase"/>
    <property type="match status" value="1"/>
</dbReference>
<dbReference type="NCBIfam" id="TIGR01484">
    <property type="entry name" value="HAD-SF-IIB"/>
    <property type="match status" value="1"/>
</dbReference>
<accession>A0AAE7BXF1</accession>
<protein>
    <recommendedName>
        <fullName evidence="4">Trehalose 6-phosphate phosphatase</fullName>
        <ecNumber evidence="4">3.1.3.12</ecNumber>
    </recommendedName>
</protein>
<comment type="function">
    <text evidence="4">Removes the phosphate from trehalose 6-phosphate to produce free trehalose.</text>
</comment>
<name>A0AAE7BXF1_9GAMM</name>
<comment type="similarity">
    <text evidence="2 4">Belongs to the trehalose phosphatase family.</text>
</comment>
<evidence type="ECO:0000313" key="5">
    <source>
        <dbReference type="EMBL" id="QIC67243.1"/>
    </source>
</evidence>
<organism evidence="5 6">
    <name type="scientific">Acinetobacter schindleri</name>
    <dbReference type="NCBI Taxonomy" id="108981"/>
    <lineage>
        <taxon>Bacteria</taxon>
        <taxon>Pseudomonadati</taxon>
        <taxon>Pseudomonadota</taxon>
        <taxon>Gammaproteobacteria</taxon>
        <taxon>Moraxellales</taxon>
        <taxon>Moraxellaceae</taxon>
        <taxon>Acinetobacter</taxon>
    </lineage>
</organism>
<dbReference type="Gene3D" id="3.30.70.1020">
    <property type="entry name" value="Trehalose-6-phosphate phosphatase related protein, domain 2"/>
    <property type="match status" value="1"/>
</dbReference>
<evidence type="ECO:0000256" key="1">
    <source>
        <dbReference type="ARBA" id="ARBA00005199"/>
    </source>
</evidence>
<sequence length="295" mass="33561">MHQETVIYYTLTMKTTNAVLDSLYTEIAKNLDRRAKYNSLPCILFLDIDGTLSEFHPDPEQSFIPSSTLNNIAQIQQFLPLYLVTGRSIEQAQRLIQPYCWNIIGSHGIELLQQDGIGQKLVYINHKELEQLKSSVLEQQHKWQPIRVEHKTHSVALHFREHPEYADQAKAIIDNYLKQFSSFELKSGKCVYELVPHGCNKGAAIQHILEDLEAEQFYPIFIGDDLTDEAGFHIINDYGGMSIKVGPGESAAKARLDDVADVGFFLHEFLTSLKALKQEMKGEKTCPDSLYYPTV</sequence>
<evidence type="ECO:0000256" key="3">
    <source>
        <dbReference type="ARBA" id="ARBA00022801"/>
    </source>
</evidence>
<evidence type="ECO:0000256" key="4">
    <source>
        <dbReference type="RuleBase" id="RU361117"/>
    </source>
</evidence>
<evidence type="ECO:0000256" key="2">
    <source>
        <dbReference type="ARBA" id="ARBA00008770"/>
    </source>
</evidence>
<proteinExistence type="inferred from homology"/>
<keyword evidence="4" id="KW-0460">Magnesium</keyword>